<dbReference type="AlphaFoldDB" id="A0A3G2QZ16"/>
<dbReference type="InterPro" id="IPR017871">
    <property type="entry name" value="ABC_transporter-like_CS"/>
</dbReference>
<evidence type="ECO:0000256" key="2">
    <source>
        <dbReference type="ARBA" id="ARBA00022840"/>
    </source>
</evidence>
<dbReference type="CDD" id="cd03217">
    <property type="entry name" value="ABC_FeS_Assembly"/>
    <property type="match status" value="1"/>
</dbReference>
<sequence>MKQLLHIQNLKASIEKKVILNDFSLEIGENEIHVLMGPNGSGKSTLSKILAGHPAYNLEAGKIFFKEKNFLEMAPEKRAHEGFFLAFQYPVEISGVTNFDFLRLAYNEKQKYFQLQELDPLEFMELTQKLLKKLKMKTEFLNRNLNEGFSGGEKKRNEILQMLLLNPDFILLDEIDSGLDIDGIKMIYETILENRCTKSSLLVITHNPRILDYLNPTHVHIMINGKIIKTGQKELINTLNKEGYQNVISSSFEEENTFF</sequence>
<keyword evidence="4" id="KW-0934">Plastid</keyword>
<dbReference type="EMBL" id="MH795129">
    <property type="protein sequence ID" value="AYO28222.1"/>
    <property type="molecule type" value="Genomic_DNA"/>
</dbReference>
<dbReference type="PANTHER" id="PTHR43204:SF1">
    <property type="entry name" value="ABC TRANSPORTER I FAMILY MEMBER 6, CHLOROPLASTIC"/>
    <property type="match status" value="1"/>
</dbReference>
<accession>A0A3G2QZ16</accession>
<evidence type="ECO:0000256" key="1">
    <source>
        <dbReference type="ARBA" id="ARBA00022741"/>
    </source>
</evidence>
<feature type="domain" description="ABC transporter" evidence="3">
    <location>
        <begin position="5"/>
        <end position="249"/>
    </location>
</feature>
<keyword evidence="2" id="KW-0067">ATP-binding</keyword>
<dbReference type="PROSITE" id="PS00211">
    <property type="entry name" value="ABC_TRANSPORTER_1"/>
    <property type="match status" value="1"/>
</dbReference>
<dbReference type="InterPro" id="IPR010230">
    <property type="entry name" value="FeS-cluster_ATPase_SufC"/>
</dbReference>
<reference evidence="4" key="1">
    <citation type="submission" date="2018-08" db="EMBL/GenBank/DDBJ databases">
        <title>Comparative Plastid Genomics of Synurophyceae: Evolutionary Evidence of Lateral Gene Transfer and Inverted Repeat Dynamics.</title>
        <authorList>
            <person name="Kim J.I."/>
            <person name="Shin H."/>
            <person name="Skaloud P."/>
            <person name="Jung J."/>
            <person name="Yoon H.S."/>
            <person name="Archibald J.M."/>
            <person name="Shin W."/>
        </authorList>
    </citation>
    <scope>NUCLEOTIDE SEQUENCE</scope>
    <source>
        <strain evidence="4">FBCC200022</strain>
    </source>
</reference>
<dbReference type="GO" id="GO:0016887">
    <property type="term" value="F:ATP hydrolysis activity"/>
    <property type="evidence" value="ECO:0007669"/>
    <property type="project" value="InterPro"/>
</dbReference>
<protein>
    <submittedName>
        <fullName evidence="4">Iron-sulfur cluster formation ABC transporter ATP-biding subunit</fullName>
    </submittedName>
</protein>
<dbReference type="SMART" id="SM00382">
    <property type="entry name" value="AAA"/>
    <property type="match status" value="1"/>
</dbReference>
<dbReference type="GO" id="GO:0005524">
    <property type="term" value="F:ATP binding"/>
    <property type="evidence" value="ECO:0007669"/>
    <property type="project" value="UniProtKB-KW"/>
</dbReference>
<evidence type="ECO:0000259" key="3">
    <source>
        <dbReference type="PROSITE" id="PS50893"/>
    </source>
</evidence>
<evidence type="ECO:0000313" key="4">
    <source>
        <dbReference type="EMBL" id="AYO28222.1"/>
    </source>
</evidence>
<name>A0A3G2QZ16_9STRA</name>
<dbReference type="NCBIfam" id="TIGR01978">
    <property type="entry name" value="sufC"/>
    <property type="match status" value="1"/>
</dbReference>
<dbReference type="SUPFAM" id="SSF52540">
    <property type="entry name" value="P-loop containing nucleoside triphosphate hydrolases"/>
    <property type="match status" value="1"/>
</dbReference>
<keyword evidence="1" id="KW-0547">Nucleotide-binding</keyword>
<dbReference type="InterPro" id="IPR003593">
    <property type="entry name" value="AAA+_ATPase"/>
</dbReference>
<proteinExistence type="predicted"/>
<dbReference type="InterPro" id="IPR003439">
    <property type="entry name" value="ABC_transporter-like_ATP-bd"/>
</dbReference>
<dbReference type="PROSITE" id="PS50893">
    <property type="entry name" value="ABC_TRANSPORTER_2"/>
    <property type="match status" value="1"/>
</dbReference>
<dbReference type="PANTHER" id="PTHR43204">
    <property type="entry name" value="ABC TRANSPORTER I FAMILY MEMBER 6, CHLOROPLASTIC"/>
    <property type="match status" value="1"/>
</dbReference>
<dbReference type="Gene3D" id="3.40.50.300">
    <property type="entry name" value="P-loop containing nucleotide triphosphate hydrolases"/>
    <property type="match status" value="1"/>
</dbReference>
<geneLocation type="plastid" evidence="4"/>
<organism evidence="4">
    <name type="scientific">Synura sphagnicola</name>
    <dbReference type="NCBI Taxonomy" id="52556"/>
    <lineage>
        <taxon>Eukaryota</taxon>
        <taxon>Sar</taxon>
        <taxon>Stramenopiles</taxon>
        <taxon>Ochrophyta</taxon>
        <taxon>Synurophyceae</taxon>
        <taxon>Synurales</taxon>
        <taxon>Mallomonadaceae</taxon>
        <taxon>Synura</taxon>
    </lineage>
</organism>
<gene>
    <name evidence="4" type="primary">sufC</name>
</gene>
<dbReference type="Pfam" id="PF00005">
    <property type="entry name" value="ABC_tran"/>
    <property type="match status" value="1"/>
</dbReference>
<dbReference type="InterPro" id="IPR027417">
    <property type="entry name" value="P-loop_NTPase"/>
</dbReference>